<sequence length="495" mass="55758">MEKARASRSILAATSACRQRLTECIAMPALMADEWPRKRLADFNLWASDSGAMAKQRASLDRRLADKHTVREVTLNLLNLLENLLIRCKSKALETLVKRDEETDLLELFEDIEDIMAQLVRISAAIRGAGMRARFDRADDSFNPERHTELQRHLEFLVQVSSLGESQKERGNLDLVSPRNTTAVAQRLISANLIRRHRYLYARRRWTKQAPESETVTTLPVVLEESIPSGQVQTPATVPAPFSKADVRETKPQLAAPSVITSTVPTVIQGPIQIPHGRQSSMTAPSSTSSKAVYPKPPKFGKDALFFRCPCCFQTLPVTSAKRSRWRKHLSQDIQPYTCILDDCSKPLQLYLTRKEWTQHMREEHEASKYWLCSACLEPTRFDVEGHFDHHLRTQHGDDVHEDQIPTFISMSTHTSPPSLLSCPLCPPQADGEEVDPDALLDHAAEHIHSFSLQSLPWPIMEDGEREYLQLGPDGHLDDIEFFDTASGPDSADGS</sequence>
<evidence type="ECO:0000259" key="2">
    <source>
        <dbReference type="Pfam" id="PF26082"/>
    </source>
</evidence>
<dbReference type="PANTHER" id="PTHR35391">
    <property type="entry name" value="C2H2-TYPE DOMAIN-CONTAINING PROTEIN-RELATED"/>
    <property type="match status" value="1"/>
</dbReference>
<accession>A0AA40DF13</accession>
<dbReference type="PANTHER" id="PTHR35391:SF7">
    <property type="entry name" value="C2H2-TYPE DOMAIN-CONTAINING PROTEIN"/>
    <property type="match status" value="1"/>
</dbReference>
<dbReference type="InterPro" id="IPR058925">
    <property type="entry name" value="zf-C2H2_AcuF"/>
</dbReference>
<dbReference type="Pfam" id="PF26082">
    <property type="entry name" value="zf-C2H2_AcuF"/>
    <property type="match status" value="1"/>
</dbReference>
<evidence type="ECO:0000313" key="4">
    <source>
        <dbReference type="Proteomes" id="UP001174997"/>
    </source>
</evidence>
<keyword evidence="4" id="KW-1185">Reference proteome</keyword>
<reference evidence="3" key="1">
    <citation type="submission" date="2023-06" db="EMBL/GenBank/DDBJ databases">
        <title>Genome-scale phylogeny and comparative genomics of the fungal order Sordariales.</title>
        <authorList>
            <consortium name="Lawrence Berkeley National Laboratory"/>
            <person name="Hensen N."/>
            <person name="Bonometti L."/>
            <person name="Westerberg I."/>
            <person name="Brannstrom I.O."/>
            <person name="Guillou S."/>
            <person name="Cros-Aarteil S."/>
            <person name="Calhoun S."/>
            <person name="Haridas S."/>
            <person name="Kuo A."/>
            <person name="Mondo S."/>
            <person name="Pangilinan J."/>
            <person name="Riley R."/>
            <person name="Labutti K."/>
            <person name="Andreopoulos B."/>
            <person name="Lipzen A."/>
            <person name="Chen C."/>
            <person name="Yanf M."/>
            <person name="Daum C."/>
            <person name="Ng V."/>
            <person name="Clum A."/>
            <person name="Steindorff A."/>
            <person name="Ohm R."/>
            <person name="Martin F."/>
            <person name="Silar P."/>
            <person name="Natvig D."/>
            <person name="Lalanne C."/>
            <person name="Gautier V."/>
            <person name="Ament-Velasquez S.L."/>
            <person name="Kruys A."/>
            <person name="Hutchinson M.I."/>
            <person name="Powell A.J."/>
            <person name="Barry K."/>
            <person name="Miller A.N."/>
            <person name="Grigoriev I.V."/>
            <person name="Debuchy R."/>
            <person name="Gladieux P."/>
            <person name="Thoren M.H."/>
            <person name="Johannesson H."/>
        </authorList>
    </citation>
    <scope>NUCLEOTIDE SEQUENCE</scope>
    <source>
        <strain evidence="3">CBS 307.81</strain>
    </source>
</reference>
<name>A0AA40DF13_9PEZI</name>
<gene>
    <name evidence="3" type="ORF">QBC41DRAFT_19580</name>
</gene>
<dbReference type="EMBL" id="JAULSY010000012">
    <property type="protein sequence ID" value="KAK0672562.1"/>
    <property type="molecule type" value="Genomic_DNA"/>
</dbReference>
<comment type="caution">
    <text evidence="3">The sequence shown here is derived from an EMBL/GenBank/DDBJ whole genome shotgun (WGS) entry which is preliminary data.</text>
</comment>
<feature type="compositionally biased region" description="Low complexity" evidence="1">
    <location>
        <begin position="280"/>
        <end position="290"/>
    </location>
</feature>
<dbReference type="Proteomes" id="UP001174997">
    <property type="component" value="Unassembled WGS sequence"/>
</dbReference>
<evidence type="ECO:0000313" key="3">
    <source>
        <dbReference type="EMBL" id="KAK0672562.1"/>
    </source>
</evidence>
<organism evidence="3 4">
    <name type="scientific">Cercophora samala</name>
    <dbReference type="NCBI Taxonomy" id="330535"/>
    <lineage>
        <taxon>Eukaryota</taxon>
        <taxon>Fungi</taxon>
        <taxon>Dikarya</taxon>
        <taxon>Ascomycota</taxon>
        <taxon>Pezizomycotina</taxon>
        <taxon>Sordariomycetes</taxon>
        <taxon>Sordariomycetidae</taxon>
        <taxon>Sordariales</taxon>
        <taxon>Lasiosphaeriaceae</taxon>
        <taxon>Cercophora</taxon>
    </lineage>
</organism>
<feature type="domain" description="Oxidoreductase acuF-like C2H2 type zinc-finger" evidence="2">
    <location>
        <begin position="307"/>
        <end position="333"/>
    </location>
</feature>
<dbReference type="AlphaFoldDB" id="A0AA40DF13"/>
<proteinExistence type="predicted"/>
<evidence type="ECO:0000256" key="1">
    <source>
        <dbReference type="SAM" id="MobiDB-lite"/>
    </source>
</evidence>
<protein>
    <recommendedName>
        <fullName evidence="2">Oxidoreductase acuF-like C2H2 type zinc-finger domain-containing protein</fullName>
    </recommendedName>
</protein>
<feature type="region of interest" description="Disordered" evidence="1">
    <location>
        <begin position="273"/>
        <end position="294"/>
    </location>
</feature>